<accession>A0A9Q8Z769</accession>
<evidence type="ECO:0000313" key="1">
    <source>
        <dbReference type="EMBL" id="USP76445.1"/>
    </source>
</evidence>
<protein>
    <submittedName>
        <fullName evidence="1">Uncharacterized protein</fullName>
    </submittedName>
</protein>
<keyword evidence="2" id="KW-1185">Reference proteome</keyword>
<sequence>MHDIASQLVLKWARHRSKYNILESLQLSPTVPTIAIAAKENTTLSGKYQGKANTPIVALFAAVHRTRGCIMCSFAWQ</sequence>
<proteinExistence type="predicted"/>
<gene>
    <name evidence="1" type="ORF">yc1106_03719</name>
</gene>
<dbReference type="VEuPathDB" id="FungiDB:yc1106_03719"/>
<name>A0A9Q8Z769_CURCL</name>
<dbReference type="Proteomes" id="UP001056012">
    <property type="component" value="Chromosome 2"/>
</dbReference>
<evidence type="ECO:0000313" key="2">
    <source>
        <dbReference type="Proteomes" id="UP001056012"/>
    </source>
</evidence>
<dbReference type="EMBL" id="CP089275">
    <property type="protein sequence ID" value="USP76445.1"/>
    <property type="molecule type" value="Genomic_DNA"/>
</dbReference>
<reference evidence="1" key="1">
    <citation type="submission" date="2021-12" db="EMBL/GenBank/DDBJ databases">
        <title>Curvularia clavata genome.</title>
        <authorList>
            <person name="Cao Y."/>
        </authorList>
    </citation>
    <scope>NUCLEOTIDE SEQUENCE</scope>
    <source>
        <strain evidence="1">Yc1106</strain>
    </source>
</reference>
<organism evidence="1 2">
    <name type="scientific">Curvularia clavata</name>
    <dbReference type="NCBI Taxonomy" id="95742"/>
    <lineage>
        <taxon>Eukaryota</taxon>
        <taxon>Fungi</taxon>
        <taxon>Dikarya</taxon>
        <taxon>Ascomycota</taxon>
        <taxon>Pezizomycotina</taxon>
        <taxon>Dothideomycetes</taxon>
        <taxon>Pleosporomycetidae</taxon>
        <taxon>Pleosporales</taxon>
        <taxon>Pleosporineae</taxon>
        <taxon>Pleosporaceae</taxon>
        <taxon>Curvularia</taxon>
    </lineage>
</organism>
<dbReference type="AlphaFoldDB" id="A0A9Q8Z769"/>